<dbReference type="AlphaFoldDB" id="A0AAJ2RU50"/>
<organism evidence="1 2">
    <name type="scientific">Vreelandella alkaliphila</name>
    <dbReference type="NCBI Taxonomy" id="272774"/>
    <lineage>
        <taxon>Bacteria</taxon>
        <taxon>Pseudomonadati</taxon>
        <taxon>Pseudomonadota</taxon>
        <taxon>Gammaproteobacteria</taxon>
        <taxon>Oceanospirillales</taxon>
        <taxon>Halomonadaceae</taxon>
        <taxon>Vreelandella</taxon>
    </lineage>
</organism>
<gene>
    <name evidence="1" type="ORF">SIL78_01405</name>
</gene>
<dbReference type="GeneID" id="303164116"/>
<name>A0AAJ2RU50_9GAMM</name>
<sequence>MTNDLAEITVYMTKHPERGPRLFVKAKGARLKVSRSVTMAEAIAIWRGEFPESLSDMMTEAQFRGYQAEFVFQADMYFQHLGAEIDLSQ</sequence>
<protein>
    <submittedName>
        <fullName evidence="1">Uncharacterized protein</fullName>
    </submittedName>
</protein>
<dbReference type="EMBL" id="JAWXXT010000001">
    <property type="protein sequence ID" value="MDX5976211.1"/>
    <property type="molecule type" value="Genomic_DNA"/>
</dbReference>
<comment type="caution">
    <text evidence="1">The sequence shown here is derived from an EMBL/GenBank/DDBJ whole genome shotgun (WGS) entry which is preliminary data.</text>
</comment>
<proteinExistence type="predicted"/>
<evidence type="ECO:0000313" key="2">
    <source>
        <dbReference type="Proteomes" id="UP001276761"/>
    </source>
</evidence>
<reference evidence="1" key="1">
    <citation type="submission" date="2023-11" db="EMBL/GenBank/DDBJ databases">
        <title>MicrobeMod: A computational toolkit for identifying prokaryotic methylation and restriction-modification with nanopore sequencing.</title>
        <authorList>
            <person name="Crits-Christoph A."/>
            <person name="Kang S.C."/>
            <person name="Lee H."/>
            <person name="Ostrov N."/>
        </authorList>
    </citation>
    <scope>NUCLEOTIDE SEQUENCE</scope>
    <source>
        <strain evidence="1">ATCC BAA-953</strain>
    </source>
</reference>
<dbReference type="RefSeq" id="WP_198349663.1">
    <property type="nucleotide sequence ID" value="NZ_JABASV010000007.1"/>
</dbReference>
<evidence type="ECO:0000313" key="1">
    <source>
        <dbReference type="EMBL" id="MDX5976211.1"/>
    </source>
</evidence>
<dbReference type="Proteomes" id="UP001276761">
    <property type="component" value="Unassembled WGS sequence"/>
</dbReference>
<accession>A0AAJ2RU50</accession>